<evidence type="ECO:0000259" key="3">
    <source>
        <dbReference type="PROSITE" id="PS50128"/>
    </source>
</evidence>
<evidence type="ECO:0000256" key="1">
    <source>
        <dbReference type="SAM" id="Coils"/>
    </source>
</evidence>
<dbReference type="Pfam" id="PF25127">
    <property type="entry name" value="DUF7819"/>
    <property type="match status" value="1"/>
</dbReference>
<keyword evidence="1" id="KW-0175">Coiled coil</keyword>
<feature type="compositionally biased region" description="Basic residues" evidence="2">
    <location>
        <begin position="896"/>
        <end position="909"/>
    </location>
</feature>
<feature type="compositionally biased region" description="Basic and acidic residues" evidence="2">
    <location>
        <begin position="954"/>
        <end position="967"/>
    </location>
</feature>
<dbReference type="PANTHER" id="PTHR12323">
    <property type="entry name" value="SR-RELATED CTD ASSOCIATED FACTOR 6"/>
    <property type="match status" value="1"/>
</dbReference>
<dbReference type="InterPro" id="IPR008942">
    <property type="entry name" value="ENTH_VHS"/>
</dbReference>
<proteinExistence type="predicted"/>
<dbReference type="Pfam" id="PF04818">
    <property type="entry name" value="CID"/>
    <property type="match status" value="1"/>
</dbReference>
<feature type="domain" description="CID" evidence="4">
    <location>
        <begin position="206"/>
        <end position="348"/>
    </location>
</feature>
<protein>
    <submittedName>
        <fullName evidence="5">Oidioi.mRNA.OKI2018_I69.chr2.g7569.t1.cds</fullName>
    </submittedName>
</protein>
<feature type="compositionally biased region" description="Basic and acidic residues" evidence="2">
    <location>
        <begin position="625"/>
        <end position="641"/>
    </location>
</feature>
<dbReference type="InterPro" id="IPR035967">
    <property type="entry name" value="SWAP/Surp_sf"/>
</dbReference>
<dbReference type="PROSITE" id="PS51391">
    <property type="entry name" value="CID"/>
    <property type="match status" value="1"/>
</dbReference>
<dbReference type="Gene3D" id="1.25.40.90">
    <property type="match status" value="1"/>
</dbReference>
<evidence type="ECO:0000313" key="5">
    <source>
        <dbReference type="EMBL" id="CAG5113461.1"/>
    </source>
</evidence>
<gene>
    <name evidence="5" type="ORF">OKIOD_LOCUS16334</name>
</gene>
<dbReference type="Gene3D" id="1.10.10.790">
    <property type="entry name" value="Surp module"/>
    <property type="match status" value="1"/>
</dbReference>
<reference evidence="5 6" key="1">
    <citation type="submission" date="2021-04" db="EMBL/GenBank/DDBJ databases">
        <authorList>
            <person name="Bliznina A."/>
        </authorList>
    </citation>
    <scope>NUCLEOTIDE SEQUENCE [LARGE SCALE GENOMIC DNA]</scope>
</reference>
<accession>A0ABN7TA70</accession>
<evidence type="ECO:0000259" key="4">
    <source>
        <dbReference type="PROSITE" id="PS51391"/>
    </source>
</evidence>
<feature type="compositionally biased region" description="Polar residues" evidence="2">
    <location>
        <begin position="73"/>
        <end position="96"/>
    </location>
</feature>
<name>A0ABN7TA70_OIKDI</name>
<dbReference type="InterPro" id="IPR006569">
    <property type="entry name" value="CID_dom"/>
</dbReference>
<keyword evidence="6" id="KW-1185">Reference proteome</keyword>
<evidence type="ECO:0000313" key="6">
    <source>
        <dbReference type="Proteomes" id="UP001158576"/>
    </source>
</evidence>
<feature type="compositionally biased region" description="Basic and acidic residues" evidence="2">
    <location>
        <begin position="868"/>
        <end position="880"/>
    </location>
</feature>
<organism evidence="5 6">
    <name type="scientific">Oikopleura dioica</name>
    <name type="common">Tunicate</name>
    <dbReference type="NCBI Taxonomy" id="34765"/>
    <lineage>
        <taxon>Eukaryota</taxon>
        <taxon>Metazoa</taxon>
        <taxon>Chordata</taxon>
        <taxon>Tunicata</taxon>
        <taxon>Appendicularia</taxon>
        <taxon>Copelata</taxon>
        <taxon>Oikopleuridae</taxon>
        <taxon>Oikopleura</taxon>
    </lineage>
</organism>
<feature type="coiled-coil region" evidence="1">
    <location>
        <begin position="366"/>
        <end position="422"/>
    </location>
</feature>
<feature type="compositionally biased region" description="Acidic residues" evidence="2">
    <location>
        <begin position="642"/>
        <end position="655"/>
    </location>
</feature>
<feature type="compositionally biased region" description="Low complexity" evidence="2">
    <location>
        <begin position="843"/>
        <end position="854"/>
    </location>
</feature>
<dbReference type="InterPro" id="IPR000061">
    <property type="entry name" value="Surp"/>
</dbReference>
<evidence type="ECO:0000256" key="2">
    <source>
        <dbReference type="SAM" id="MobiDB-lite"/>
    </source>
</evidence>
<feature type="coiled-coil region" evidence="1">
    <location>
        <begin position="148"/>
        <end position="179"/>
    </location>
</feature>
<feature type="region of interest" description="Disordered" evidence="2">
    <location>
        <begin position="625"/>
        <end position="979"/>
    </location>
</feature>
<feature type="compositionally biased region" description="Polar residues" evidence="2">
    <location>
        <begin position="670"/>
        <end position="680"/>
    </location>
</feature>
<dbReference type="InterPro" id="IPR056721">
    <property type="entry name" value="DUF7819"/>
</dbReference>
<dbReference type="EMBL" id="OU015567">
    <property type="protein sequence ID" value="CAG5113461.1"/>
    <property type="molecule type" value="Genomic_DNA"/>
</dbReference>
<sequence length="979" mass="110013">MSAGAPTNVAQKNLIDKVAQYVSKNGSQFENMMREKQRGNPEYAFLFPNGAFNKYYLSKVRSEQIAQKLTMQRDTVMSGQGSQKPSFNPQTQNKWNPTLKIGGFSNPGPGASWKPQETNTRPAGFAPQNSNPNPNFVADPQPATQSQIDELKAEYKKKKDNFDQKIRESESNLKAQKKSLATDRENSVDAVIEEKISFECSNDALKLDVNIEDFSRIMKPIIRHCTKEAIAAGKEWILRNATDSKTSELICKYIAGRVLSNNATFDMRLHTIYLINDVFHHAHKRENHLILEAFEEIIVPLWSVTKLRADKEIGERLVENRFESHIVEYKQFRDALRDRYRSEVKQAEEEFDSQFKSYESQHGDYVKHADDVLKDLMAQIDEKKKAMNEWEKRAEQRRQNAMEAAKRNKEGLENFQKQLSERQQLNMQGQNTNFGPLGKPWDGSSEGLNPTRPYYNLPAGLMAAVIKLDTKPFSEVDPESLRLVPNIQPSKRLMDALDEFYRPIPPTAQIKDNWVVGCLDQFFDAKTEALKNASKRNISDSENRSLDESSTDAYDMLAAMKDLGMPPESLRNLVEFTEPIAAPDVPRLPESDGRIIGLNHKREIDEQTPSWCYPWMPSISNAKRIDAEAKSAKEKKAKEEQNNSDDENLQSEEENPPSAPGGARGPDHQYPQSGQYSPSDVPSYPATPMTPLVMPGSVKKPTPHYSQTPKQSPYIHPHQPSLPLGVDATSNFPVTPLKTTSNTAQLPLSQNTPLSNYTSPPPSAPKTASNMNSSQAGILGLGDSSDESFVGVSNSQKDADDEPPGISDSSDEDQLPPAAKPLSYDHPVPSVESRAPILSAVPSLHSHSGMSASSIPPTPVGAAEPTLDTEKEKQIRDEAKRIRKLKKRAEKEKRREEKRKKKEAKKKRKREESQNSQAPSASEPESLDGSGKRRPGRPPKKDKEPKIPKPRGRPPKDPLKRLEKERQLQQAIEQHKKRV</sequence>
<feature type="region of interest" description="Disordered" evidence="2">
    <location>
        <begin position="73"/>
        <end position="144"/>
    </location>
</feature>
<dbReference type="PROSITE" id="PS50128">
    <property type="entry name" value="SURP"/>
    <property type="match status" value="1"/>
</dbReference>
<dbReference type="Pfam" id="PF01805">
    <property type="entry name" value="Surp"/>
    <property type="match status" value="1"/>
</dbReference>
<dbReference type="PANTHER" id="PTHR12323:SF0">
    <property type="entry name" value="CALCIUM HOMEOSTASIS ENDOPLASMIC RETICULUM PROTEIN"/>
    <property type="match status" value="1"/>
</dbReference>
<dbReference type="SMART" id="SM00648">
    <property type="entry name" value="SWAP"/>
    <property type="match status" value="1"/>
</dbReference>
<feature type="compositionally biased region" description="Polar residues" evidence="2">
    <location>
        <begin position="115"/>
        <end position="134"/>
    </location>
</feature>
<feature type="compositionally biased region" description="Acidic residues" evidence="2">
    <location>
        <begin position="799"/>
        <end position="814"/>
    </location>
</feature>
<dbReference type="SUPFAM" id="SSF109905">
    <property type="entry name" value="Surp module (SWAP domain)"/>
    <property type="match status" value="1"/>
</dbReference>
<feature type="compositionally biased region" description="Polar residues" evidence="2">
    <location>
        <begin position="728"/>
        <end position="757"/>
    </location>
</feature>
<feature type="domain" description="SURP motif" evidence="3">
    <location>
        <begin position="14"/>
        <end position="56"/>
    </location>
</feature>
<dbReference type="Proteomes" id="UP001158576">
    <property type="component" value="Chromosome 2"/>
</dbReference>